<dbReference type="AlphaFoldDB" id="A0A549T0L3"/>
<feature type="region of interest" description="Disordered" evidence="1">
    <location>
        <begin position="207"/>
        <end position="230"/>
    </location>
</feature>
<comment type="caution">
    <text evidence="2">The sequence shown here is derived from an EMBL/GenBank/DDBJ whole genome shotgun (WGS) entry which is preliminary data.</text>
</comment>
<evidence type="ECO:0000313" key="3">
    <source>
        <dbReference type="Proteomes" id="UP000316781"/>
    </source>
</evidence>
<organism evidence="2 3">
    <name type="scientific">Methylosinus sporium</name>
    <dbReference type="NCBI Taxonomy" id="428"/>
    <lineage>
        <taxon>Bacteria</taxon>
        <taxon>Pseudomonadati</taxon>
        <taxon>Pseudomonadota</taxon>
        <taxon>Alphaproteobacteria</taxon>
        <taxon>Hyphomicrobiales</taxon>
        <taxon>Methylocystaceae</taxon>
        <taxon>Methylosinus</taxon>
    </lineage>
</organism>
<accession>A0A549T0L3</accession>
<evidence type="ECO:0000256" key="1">
    <source>
        <dbReference type="SAM" id="MobiDB-lite"/>
    </source>
</evidence>
<protein>
    <submittedName>
        <fullName evidence="2">PAS domain-containing protein</fullName>
    </submittedName>
</protein>
<gene>
    <name evidence="2" type="ORF">FM996_07610</name>
</gene>
<feature type="region of interest" description="Disordered" evidence="1">
    <location>
        <begin position="1"/>
        <end position="26"/>
    </location>
</feature>
<dbReference type="EMBL" id="VJMF01000030">
    <property type="protein sequence ID" value="TRL35406.1"/>
    <property type="molecule type" value="Genomic_DNA"/>
</dbReference>
<dbReference type="InterPro" id="IPR009922">
    <property type="entry name" value="DUF1457"/>
</dbReference>
<name>A0A549T0L3_METSR</name>
<proteinExistence type="predicted"/>
<sequence length="230" mass="25530">MRRDSKTQPRRRLERAGSVAGGRNAGMRHPANRILYDYWRGFKGERAAPDCHEMDLANTFQTLSDAFVIETELSYFVPAKLCGARVGAFWPPERPSRSFLGIWSEAGRDDVRTILRIVTDDATPVIAGARGYLVGGIEIADFELLLLPVRFFGKTHARVLGSLAPGERPLWLGRTPVEALHIVSLRVLGEETALMLPITPGTPMRDLPRRPHLTIYEGGATPKGSTREDD</sequence>
<dbReference type="Pfam" id="PF07310">
    <property type="entry name" value="PAS_5"/>
    <property type="match status" value="1"/>
</dbReference>
<reference evidence="2 3" key="1">
    <citation type="submission" date="2019-07" db="EMBL/GenBank/DDBJ databases">
        <title>Ln-dependent methylotrophs.</title>
        <authorList>
            <person name="Tani A."/>
        </authorList>
    </citation>
    <scope>NUCLEOTIDE SEQUENCE [LARGE SCALE GENOMIC DNA]</scope>
    <source>
        <strain evidence="2 3">SM89A</strain>
    </source>
</reference>
<evidence type="ECO:0000313" key="2">
    <source>
        <dbReference type="EMBL" id="TRL35406.1"/>
    </source>
</evidence>
<dbReference type="Proteomes" id="UP000316781">
    <property type="component" value="Unassembled WGS sequence"/>
</dbReference>